<dbReference type="EMBL" id="MGBG01000020">
    <property type="protein sequence ID" value="OGK64488.1"/>
    <property type="molecule type" value="Genomic_DNA"/>
</dbReference>
<reference evidence="2 3" key="1">
    <citation type="journal article" date="2016" name="Nat. Commun.">
        <title>Thousands of microbial genomes shed light on interconnected biogeochemical processes in an aquifer system.</title>
        <authorList>
            <person name="Anantharaman K."/>
            <person name="Brown C.T."/>
            <person name="Hug L.A."/>
            <person name="Sharon I."/>
            <person name="Castelle C.J."/>
            <person name="Probst A.J."/>
            <person name="Thomas B.C."/>
            <person name="Singh A."/>
            <person name="Wilkins M.J."/>
            <person name="Karaoz U."/>
            <person name="Brodie E.L."/>
            <person name="Williams K.H."/>
            <person name="Hubbard S.S."/>
            <person name="Banfield J.F."/>
        </authorList>
    </citation>
    <scope>NUCLEOTIDE SEQUENCE [LARGE SCALE GENOMIC DNA]</scope>
</reference>
<accession>A0A1F7K9E8</accession>
<dbReference type="InterPro" id="IPR012337">
    <property type="entry name" value="RNaseH-like_sf"/>
</dbReference>
<dbReference type="AlphaFoldDB" id="A0A1F7K9E8"/>
<proteinExistence type="predicted"/>
<dbReference type="InterPro" id="IPR036397">
    <property type="entry name" value="RNaseH_sf"/>
</dbReference>
<evidence type="ECO:0000313" key="2">
    <source>
        <dbReference type="EMBL" id="OGK64488.1"/>
    </source>
</evidence>
<name>A0A1F7K9E8_9BACT</name>
<comment type="caution">
    <text evidence="2">The sequence shown here is derived from an EMBL/GenBank/DDBJ whole genome shotgun (WGS) entry which is preliminary data.</text>
</comment>
<dbReference type="InterPro" id="IPR038720">
    <property type="entry name" value="YprB_RNase_H-like_dom"/>
</dbReference>
<evidence type="ECO:0000259" key="1">
    <source>
        <dbReference type="Pfam" id="PF13482"/>
    </source>
</evidence>
<dbReference type="Proteomes" id="UP000178450">
    <property type="component" value="Unassembled WGS sequence"/>
</dbReference>
<sequence length="194" mass="22155">MAKPVVFDVETQNTFRDVNNDTRKLKVSVVSAFDYATNQIVSFMEDELPFLFKLFEKASLVVGFNSQNFDLVVLQQYYVGDLFKFPHFDILDDIKKQAGHRYPLDDLVKATLNKGKTGHGLEAINLFREGKIAQLKKYCQDDVMLTKELLDYGVQKGYVYLPTAISRIKLPVAWAQIIKEKQTSSNSQNLTLGF</sequence>
<dbReference type="SUPFAM" id="SSF53098">
    <property type="entry name" value="Ribonuclease H-like"/>
    <property type="match status" value="1"/>
</dbReference>
<feature type="domain" description="YprB ribonuclease H-like" evidence="1">
    <location>
        <begin position="7"/>
        <end position="151"/>
    </location>
</feature>
<dbReference type="Gene3D" id="3.30.420.10">
    <property type="entry name" value="Ribonuclease H-like superfamily/Ribonuclease H"/>
    <property type="match status" value="1"/>
</dbReference>
<dbReference type="GO" id="GO:0003676">
    <property type="term" value="F:nucleic acid binding"/>
    <property type="evidence" value="ECO:0007669"/>
    <property type="project" value="InterPro"/>
</dbReference>
<evidence type="ECO:0000313" key="3">
    <source>
        <dbReference type="Proteomes" id="UP000178450"/>
    </source>
</evidence>
<dbReference type="Pfam" id="PF13482">
    <property type="entry name" value="RNase_H_2"/>
    <property type="match status" value="1"/>
</dbReference>
<protein>
    <recommendedName>
        <fullName evidence="1">YprB ribonuclease H-like domain-containing protein</fullName>
    </recommendedName>
</protein>
<gene>
    <name evidence="2" type="ORF">A2209_02205</name>
</gene>
<organism evidence="2 3">
    <name type="scientific">Candidatus Roizmanbacteria bacterium RIFOXYA1_FULL_41_12</name>
    <dbReference type="NCBI Taxonomy" id="1802082"/>
    <lineage>
        <taxon>Bacteria</taxon>
        <taxon>Candidatus Roizmaniibacteriota</taxon>
    </lineage>
</organism>